<protein>
    <submittedName>
        <fullName evidence="1">Uncharacterized protein</fullName>
    </submittedName>
</protein>
<name>A0A1M6EUM3_9FIRM</name>
<evidence type="ECO:0000313" key="1">
    <source>
        <dbReference type="EMBL" id="SHI89079.1"/>
    </source>
</evidence>
<evidence type="ECO:0000313" key="2">
    <source>
        <dbReference type="Proteomes" id="UP000184442"/>
    </source>
</evidence>
<accession>A0A1M6EUM3</accession>
<reference evidence="1 2" key="1">
    <citation type="submission" date="2016-11" db="EMBL/GenBank/DDBJ databases">
        <authorList>
            <person name="Jaros S."/>
            <person name="Januszkiewicz K."/>
            <person name="Wedrychowicz H."/>
        </authorList>
    </citation>
    <scope>NUCLEOTIDE SEQUENCE [LARGE SCALE GENOMIC DNA]</scope>
    <source>
        <strain evidence="1 2">DSM 19022</strain>
    </source>
</reference>
<dbReference type="AlphaFoldDB" id="A0A1M6EUM3"/>
<gene>
    <name evidence="1" type="ORF">SAMN02745176_01703</name>
</gene>
<dbReference type="Proteomes" id="UP000184442">
    <property type="component" value="Unassembled WGS sequence"/>
</dbReference>
<dbReference type="EMBL" id="FQZS01000010">
    <property type="protein sequence ID" value="SHI89079.1"/>
    <property type="molecule type" value="Genomic_DNA"/>
</dbReference>
<dbReference type="STRING" id="1122184.SAMN02745176_01703"/>
<organism evidence="1 2">
    <name type="scientific">Lutispora thermophila DSM 19022</name>
    <dbReference type="NCBI Taxonomy" id="1122184"/>
    <lineage>
        <taxon>Bacteria</taxon>
        <taxon>Bacillati</taxon>
        <taxon>Bacillota</taxon>
        <taxon>Clostridia</taxon>
        <taxon>Lutisporales</taxon>
        <taxon>Lutisporaceae</taxon>
        <taxon>Lutispora</taxon>
    </lineage>
</organism>
<keyword evidence="2" id="KW-1185">Reference proteome</keyword>
<sequence length="344" mass="36124">MTKGLEENETMTDTDLTLTDKWIDNAAKHKIWVKGMQITSKNASDVLGDGTVSLGVKNGDYTLTLRGVNMEYISSDPKANNDSYTFAAIYCEGNLTIQLESETTNNITNSRDVSVGRACGIYFLDGDLTIKGEGILNVTGGTGNDSYGICVKASNSNLAANGVYGNVNIENGTITAEGGEAKSNSAIHAAGYITISGGIVEATAHNASNGYSRGIWSPNLITISGGTVIAEAGMSDQESYGIEAFRISINGGNVIASGNSSALYKYNNESNAQINISNQGSNVIRVGAYAENAVNWDTTTSLDSHGYFYYGAPLSGYSLFMVNPGGALGQEPLVDPEGLDGTEN</sequence>
<dbReference type="Pfam" id="PF18889">
    <property type="entry name" value="Beta_helix_3"/>
    <property type="match status" value="3"/>
</dbReference>
<proteinExistence type="predicted"/>